<feature type="compositionally biased region" description="Basic and acidic residues" evidence="2">
    <location>
        <begin position="6221"/>
        <end position="6231"/>
    </location>
</feature>
<dbReference type="PANTHER" id="PTHR16166:SF93">
    <property type="entry name" value="INTERMEMBRANE LIPID TRANSFER PROTEIN VPS13"/>
    <property type="match status" value="1"/>
</dbReference>
<feature type="region of interest" description="Disordered" evidence="2">
    <location>
        <begin position="5744"/>
        <end position="5774"/>
    </location>
</feature>
<feature type="region of interest" description="Disordered" evidence="2">
    <location>
        <begin position="7384"/>
        <end position="7441"/>
    </location>
</feature>
<feature type="region of interest" description="Disordered" evidence="2">
    <location>
        <begin position="1280"/>
        <end position="1306"/>
    </location>
</feature>
<feature type="region of interest" description="Disordered" evidence="2">
    <location>
        <begin position="5008"/>
        <end position="5043"/>
    </location>
</feature>
<feature type="compositionally biased region" description="Polar residues" evidence="2">
    <location>
        <begin position="6525"/>
        <end position="6538"/>
    </location>
</feature>
<feature type="region of interest" description="Disordered" evidence="2">
    <location>
        <begin position="2599"/>
        <end position="2661"/>
    </location>
</feature>
<feature type="region of interest" description="Disordered" evidence="2">
    <location>
        <begin position="3843"/>
        <end position="3862"/>
    </location>
</feature>
<keyword evidence="5" id="KW-1185">Reference proteome</keyword>
<dbReference type="Proteomes" id="UP000051952">
    <property type="component" value="Unassembled WGS sequence"/>
</dbReference>
<feature type="region of interest" description="Disordered" evidence="2">
    <location>
        <begin position="6873"/>
        <end position="6907"/>
    </location>
</feature>
<evidence type="ECO:0000313" key="5">
    <source>
        <dbReference type="Proteomes" id="UP000051952"/>
    </source>
</evidence>
<feature type="compositionally biased region" description="Polar residues" evidence="2">
    <location>
        <begin position="2629"/>
        <end position="2646"/>
    </location>
</feature>
<feature type="compositionally biased region" description="Polar residues" evidence="2">
    <location>
        <begin position="6875"/>
        <end position="6884"/>
    </location>
</feature>
<feature type="compositionally biased region" description="Low complexity" evidence="2">
    <location>
        <begin position="405"/>
        <end position="418"/>
    </location>
</feature>
<feature type="compositionally biased region" description="Polar residues" evidence="2">
    <location>
        <begin position="5008"/>
        <end position="5021"/>
    </location>
</feature>
<evidence type="ECO:0000313" key="4">
    <source>
        <dbReference type="EMBL" id="CUG87522.1"/>
    </source>
</evidence>
<dbReference type="InterPro" id="IPR002219">
    <property type="entry name" value="PKC_DAG/PE"/>
</dbReference>
<feature type="compositionally biased region" description="Low complexity" evidence="2">
    <location>
        <begin position="5757"/>
        <end position="5773"/>
    </location>
</feature>
<feature type="region of interest" description="Disordered" evidence="2">
    <location>
        <begin position="5936"/>
        <end position="6021"/>
    </location>
</feature>
<feature type="region of interest" description="Disordered" evidence="2">
    <location>
        <begin position="405"/>
        <end position="430"/>
    </location>
</feature>
<feature type="region of interest" description="Disordered" evidence="2">
    <location>
        <begin position="6525"/>
        <end position="6557"/>
    </location>
</feature>
<feature type="compositionally biased region" description="Acidic residues" evidence="2">
    <location>
        <begin position="2613"/>
        <end position="2622"/>
    </location>
</feature>
<name>A0A0S4JBD6_BODSA</name>
<feature type="compositionally biased region" description="Polar residues" evidence="2">
    <location>
        <begin position="7584"/>
        <end position="7595"/>
    </location>
</feature>
<feature type="compositionally biased region" description="Low complexity" evidence="2">
    <location>
        <begin position="1289"/>
        <end position="1301"/>
    </location>
</feature>
<feature type="compositionally biased region" description="Basic residues" evidence="2">
    <location>
        <begin position="7601"/>
        <end position="7610"/>
    </location>
</feature>
<accession>A0A0S4JBD6</accession>
<feature type="region of interest" description="Disordered" evidence="2">
    <location>
        <begin position="2422"/>
        <end position="2451"/>
    </location>
</feature>
<feature type="compositionally biased region" description="Low complexity" evidence="2">
    <location>
        <begin position="7432"/>
        <end position="7441"/>
    </location>
</feature>
<evidence type="ECO:0000256" key="1">
    <source>
        <dbReference type="ARBA" id="ARBA00006545"/>
    </source>
</evidence>
<comment type="similarity">
    <text evidence="1">Belongs to the VPS13 family.</text>
</comment>
<protein>
    <recommendedName>
        <fullName evidence="3">Phorbol-ester/DAG-type domain-containing protein</fullName>
    </recommendedName>
</protein>
<dbReference type="InterPro" id="IPR026847">
    <property type="entry name" value="VPS13"/>
</dbReference>
<feature type="region of interest" description="Disordered" evidence="2">
    <location>
        <begin position="7025"/>
        <end position="7071"/>
    </location>
</feature>
<feature type="region of interest" description="Disordered" evidence="2">
    <location>
        <begin position="3663"/>
        <end position="3685"/>
    </location>
</feature>
<feature type="region of interest" description="Disordered" evidence="2">
    <location>
        <begin position="2553"/>
        <end position="2574"/>
    </location>
</feature>
<organism evidence="4 5">
    <name type="scientific">Bodo saltans</name>
    <name type="common">Flagellated protozoan</name>
    <dbReference type="NCBI Taxonomy" id="75058"/>
    <lineage>
        <taxon>Eukaryota</taxon>
        <taxon>Discoba</taxon>
        <taxon>Euglenozoa</taxon>
        <taxon>Kinetoplastea</taxon>
        <taxon>Metakinetoplastina</taxon>
        <taxon>Eubodonida</taxon>
        <taxon>Bodonidae</taxon>
        <taxon>Bodo</taxon>
    </lineage>
</organism>
<feature type="compositionally biased region" description="Low complexity" evidence="2">
    <location>
        <begin position="7036"/>
        <end position="7048"/>
    </location>
</feature>
<dbReference type="GO" id="GO:0006623">
    <property type="term" value="P:protein targeting to vacuole"/>
    <property type="evidence" value="ECO:0007669"/>
    <property type="project" value="TreeGrafter"/>
</dbReference>
<feature type="compositionally biased region" description="Low complexity" evidence="2">
    <location>
        <begin position="3663"/>
        <end position="3675"/>
    </location>
</feature>
<gene>
    <name evidence="4" type="ORF">BSAL_00180</name>
</gene>
<feature type="compositionally biased region" description="Pro residues" evidence="2">
    <location>
        <begin position="2435"/>
        <end position="2446"/>
    </location>
</feature>
<evidence type="ECO:0000256" key="2">
    <source>
        <dbReference type="SAM" id="MobiDB-lite"/>
    </source>
</evidence>
<feature type="region of interest" description="Disordered" evidence="2">
    <location>
        <begin position="6221"/>
        <end position="6246"/>
    </location>
</feature>
<dbReference type="GO" id="GO:0045053">
    <property type="term" value="P:protein retention in Golgi apparatus"/>
    <property type="evidence" value="ECO:0007669"/>
    <property type="project" value="TreeGrafter"/>
</dbReference>
<proteinExistence type="inferred from homology"/>
<sequence>MLEKSIAQLLSSFLRRYLEGVSADQLQMHPLSGHMALKHLNVREDALQRVGLPLRVVRGTIDELDITIPWVSLRARGCQAALKGLHLICELSVPSPKAQQAARLPPGEVEASLVAMELAAQQHQYVQGEQKKQKRSSLREGIVRRVLQRLLDGFVLTVERISIELRIPHPTAASTYSSITIQLDSLHAKQTWRLRNLDHVLEGKSMELEGLSVSFSEQLTNNMAIPPSGASLSTQPSASSSIQQPVPVIAVPILRPVSVQAEWTPSPLSTSSTNDEGGYYAIGSASGITVAVSPELVLLGKRVQRQWKLLRRFSEFQLLKPTSSIGSAASSPDVKSTLVRQWWRYASRCVLILLHEHRSQHVVAYGAALLRQEYSSSYARTITELDGSPVHWQSLDDSVASIGDVTESVSSDTTSSGERQQQRYLTPPPRCATEVNADSGHVVVEQRHQAVYFQVCSLVELLQIRAAVRDAIRHARRQVVSERELNESTATSDAEDDDVSGSPMRAESPVREGWLSWVRRGFGRRANNSGDAHSVQQRHAHVHGIRSLPSLQLTLPTIEFMLLDHSQQLPILKASINNVTVTRSTTSYFPGGLESLMCESISVSDGRGREIVGTPPGCSAVTLSTTTTTDDTTMDPHGGACDVSVSLKAIDVSLSWVREIAVEYATPISFAFRTLPEMIVSLVAVKAPRGKVVSVAEPAVMLSPQPSISAEVVLPPLTFSVSVALPSIGFVFDELTLNSSSASQPSRSVSSTTRIVCTFADAISASGVRPSQGPTGLTKLSVIGASITIIDVSSDIGEHAPVEERHVLLDPVTVRASHKVPKSSGGAMGSSSRTLVGEVSSVHIRANPRLVGLLLKTADRAKRTSEVIKTQRQGYASLSALVDSVSGPHWVDVSMAATITQRDLLTVPPHFTTVSNSTLVFSGYFGDTPKWEWEFAQQVATAVSGTLPQPTLRSSLLNSGDRGDVCSVQVRRRTAVVSLQEAVHLESRRVVVPQLRGEDADSTLAVIVPQDGLDVRDTKVFVLVIVHCRSPQCAKSVHRSMQMCFSSFEEPSNVPQSAQVKRSGTHHHATSNTSLLAKPDMFPQSWTIKQLRLSVLLDPKPRAGWPSGTPTEVTDLGAFAVKLEVSNVIASEDSSGMRTATIQSWLIDATQELSPASSAGTGTGSKPPTTRRYELLRVGTSTGRLLTVSSKTSKDETTTSRYPTMDVDVYLPMVNVRFPPMLAVDFLRTAPSLWQLVKHARGRHSAALTQALSSTAQLSWGTWAFDEPVVASGGSMISSAVSPAPQLSHTPTTTQPQQAHPPHARGNGLTVALSWEGIACLISDPDGFALGVHLDQTTLEAVLPRSLSEPSHVRVRLQSARLLHNAGDFLSLQPPTSGPKVVVSLEATRPSGTACWDLVAVVGDGLLSVHAAELITVATAADHALQPMIASITTLFPKTPDRNRSAVSFLAMSTNPAATASQVRWTSQEDDDAYDGPSDTFNETFALLRNELTSVSGGNGARKSYRLMRKYRRQNLSLLLPRGGATPGPLSQTPLSLRADKPSKLSLDAWLSSFSLSVERVVLNLGNGRKLNTITDSAVALHWCGTNITIAKPILADPNSNAHIALQSASVALIELRCQGSHHADYIVAANITDASIARRLKSFECTVAQVDVNLETLVVSIACETASTFAASVDAILRLATVSDLRALVSQMRQNAAESDAGVSSSEGVPPLSCFDDIQSLAASHRSIEAPHILVTSASILARQSTMLPSASFYPTHEIESVVGFVIKHLTVCALGTRAAPRVSLVSRQLSFTHKRCAVFEGEVRVLPCSSTSVWSWDHAEHILLTGLCFDGAERAAVLRHDQVNGARTTPPCPPFFSSSTVVTSPLLPGHVPTCSRTTSITYRPTLSAVVLPVHLFHGVLADVRGLAALGRLLDAVALLKKMTPTVSVQTLTPSRVIAMHQHQEVHVDITAPLIIQSGDHALSVVVGPVSINTSVTANLHSNDRSTEVVVHSVTVLLEHMNTDSDNTRESTINDDRTAKNSAGSSLLELKDMKAKIVTSLLHNHNDILLPQHHQDTTLHVGTACCAINPSIVASAAAIGRAIAGVTPAVRSFRRLLGGAPSGQCVTQLEVVFDPSDTLSKCLTTADVFVLPATEQDDEGPVVSIIISDPTGAVLEWREVSGALHSLRCFYDPDSNVAEVEGLDNMSSSLLLRGPGASDLVTMIREGKEHVSVSPTTAPYNVTPTLTHSPPFIAAPRTRPEWSRRSLRLELAQRLALQLGGSVSVLCLRRDHVGGPPSTLTIVQENERVEVRGVYLPEVSIIRGQHTDDCASCKGYGAVLWVPSVATLACSRTSGELVVRIDPETEETPMGHQRRGSVPFTDTANNDDAEILLDAVEKRIVCNIPPADTLRAGWETLTLWTSHLGSVLTLVIPGSGDALTNALTSRGGTRGGATPPPQQPSPKSTPSPISRALRLEGTLPDIHVSVPMSIVASSPYASVLTLDVKNTVLLGDGGGAHPRAPFATSLMDDADEMSTNNDAPLFQCGVLRVELHRPQPSVLFSVENISVGKRHTKAGEKANDGAFASPRPNTNAAKSFRMANPKLQASALKLRHKQSGLLGSADMVRGGSRGDEDAEASDPDSDTSTTSNLQCSFLSFASEQQQQQPMHRRRSSGDEHFLESGISGVATGGASDIVTEVFIVIDSVSLGNEQLSSLLNIGRSVTIYRQVVIACLDTMSASPSASPARTPAGNVSPAVVDLAVTSRVVSSPSQQPALRFQVRDARITCGPLKFTATELSIHKAAAQATARNAIEEGTTPRCTTIVASWKAAHTTFVQSGLSPSRRVFSCSLSTLHYKLDQDVEASPTPGALFGDQFAAPMSCATKGLHHSVTCGKIEIVTAPEHDISAIREAVASITSVVRSLAESFKPSSVSQLQQSPPPPPSPFAGSHHRAVEHHVEVRIHSVTAVIHTPSAYQRFGPLVIKSDPIHVLAVVGSGGLSSLRVGEIVWAAHVKHQELLRHATPELLKMSRASPTLVNVSDADVNPLSGRASPTSTAANAGILDVNVQLGTLECQLNESLLTALEDLVTLATRRDDEDDGEMLDSANRSTKGGGGPSMDATFSGSLAATMSLSDNTQVAMSPLATFLAAPPRVNWNISCQQIAVYLGDDTVVTVAVSVALSSPTGNVEEVTAMCRGAVQLLPMARVMPQQKQVGSTSPRWQETAPVTPILWVEWTANACPTRTRVMLGPVTFETSTANSKQALERPLRFLPTPTSRRGSAGSTTPHLADILMGQSIHISQLILSLEHSLVSPVQSHVSAVHVALPAADCRLLWSPRTLQSASHALLPAFALQLRLRGVAVRLSDDNGLSAEAQWVGVLVDVLPTTAATAIVLSAATPPPSALRVAAEKRSDLSVNIPAGTRPRVVAITSPSTAATASAVTFASAATSPVGPLPRTSADDVNQRRERRLAWFVKNVRRLLTPEDSADDATRRLVETLVRGRGVTKKPPWHHVDASDLYVALKMKRRVHLQIKAVQAGVFAPTSVDAADPFEPLFQGMIAAVLVNGVYSLGDQSVGCGGVELLMARPQHSNNSTTQSCTSSMEQLTALRYAMQEDGVEPGDTLSKWPIDHSCGTAELLRLSVSKVSWQRQQRQLNVDAVAIAGDIGKALPAMYAVVSHMDFRRRRAATAASRGAGSGRAPSTVPSHQTPTERFADVCHRLIQERRATSLPKHTHHMSALLGEAVDRWSANCTLGACASMMPPAEEDTWDNEHDDTTASSEFTIDRSEHYLLGFVWFLPKAELEAELRALAERQTSKQRTTRIGPLEIQVIPVGTSYAMYHAYRTAGDLQEDDGTTMVDSVDEFFESDDGVAGDAAPNNKQGSGDSSELSLWSFRCPLVRANIAMRDAVLSLVATEASVSQLRSALNASSTTADGHVERTERLVVTIHTVSLHDRCPTSCFPKVLTIGPQQGGEGGVHQAVYVGVATTKSTLLPRRGVVSVSATTSQPPTLRTIKISLGPGVVVHNSKLLRDVFACWNQSHALRPTRWSQHKARRASAIPEPPTKNTIQIQWVNAEALIPREMHDALSTVVAKAHLSRFTLSIRKVEEPAALSPDPSLLTDGVRFLLVDLELAAPLIQLLTVAEGDVKHAENRTLFEVFSPETLTFAIRNQQTHRPENTGGIPQVSVHLDGRHANISGQGSMEGLALVLELSGRMMADFHTRELWKDHGPNRARCCRGGCSVQLPCRRCFDHDGLWVTTAPLWLDGSGGVPNTCRGNVPHHDMSATMGRNVTPTLTMGDVHFDEYETWLWTHAFRFTPHATAEDPSGATPYYLEATEELQIVRSLHSTHAGLYEYTHDALVAQGVSLLHKEGEEERLADRIVCLFVPQDLTPGKVQRKSARVNLNGSTSRPGPSISSRIGYAVLAVCPTAAAAEALVNNIQTVLGRIRQKQVIPVQLQSPPEVWWTSQSYHFGAITLHLEETGERLLCEGDPQDDASRDINAVRHSTAIRCTMRNASYTQRCRTPDWHLGLFAEEGSLDVILKQNEAPHATPCMSLMFGENSHSPLSGEATGAFNNEDDNTGPRKTSSNGFAYTAVLIHNAATTLEPIALVGLAGPFPAIKNHCIVLPANTTLTLTDGCMAHLELIARFWVRFMPVYWDAQACFKPALLRCIPMPMEAPFQLVTWSVAAPDLIVSVLDRTLRRDALRLRCRGLGLRWEMNGKGSTHLAVSLAGLRGRCPRERKAIMCFPDPQCAHHHGVDVVLSKSSIMLPPTTAQLCTQQAATAAVFFSRTVQLISLPQQTNPSSHSHTHPNLRIETVLRLPMIVVRLPPAHAIVDILTVLRGRKLLLQDKCEETDYPVRILTPPQQVCDGLGQYNRAQRCGDQWAWGQRMAPSMAANASLEVRPAEQHTDVTIGKISLFAPEAGSSGTGLTLDGRSVSYAFHSTQGVAEAMVEGIRLRTKGKTGALPSSSSSSCSSFSNDEEAVPFSPAALVVAKPFGAWEVSRVLAPIDVNDAEIVSDDGDAEELLMTQRIATSPTDRNVYHSNSDDEEEDHHAPAEDHGDDEHRNWPLWIPSVRVRHTTGRCGFHRFGCDIPPLLPHHSRRTTMRRSQRRSRVTVQPVQLTLSDADVALISNSWRSHARWILAPSTSSEAPASQGASPPVAQPITPLTGCIEIEFIHATLLVRGAPFFIAVVEGRPGVVSNGEAHQLPLIIEVHRESHGGSACAIPSIHICCSDPRKQYVRGLVFDMAHSAVGSSDVPWLLLRKQPRGVVPLPSSNSVSGSQNRRQVSSATEIGTVIRLDVSTVKAHVDPITVQSLLEFTSARRLTTTSSNLILLRRQSAGPLVRQETSTAFTDGGDGDTEAVASGRLPPVSGDWHVQGSTSVVLAGDLWLSNRRRLVVHYPTRHTPMIDHDERGGAAGRPRVSVVLDGAGHSVYLTHDVDEGSPPTADNTRWNVVVENDVHLILKDVTLICMNDVPLRSLWYCSTGASVRAVRADGCTVQYVSKAEDDGELYLVPSQANDADNVGGDVGDDLLADLTEANIPFSERTGFGLGSEDGVSAGGIGTSDDQSVHVSSEDWAASAFSSSADFLNDFQLQDSSGVDSAFGAQVASFRSRPVVDLDVHVSVRHVALTAAGRNDSPSVTIAWDSLTTKLVTASTRVHTQQWKTTLTNLRVLLHTTAPTHRTRTNISAYMDGAPLFTISSIFAAHRWVLDQTKSLSLRDLRRERLLMELGAVQSQVHSQSVYALHRLTTAFRDVLAQEDSSGLRRRGAESAALDPSSPTTAPPITSSTKTTQTEADLVPRVIKVKFDVRSLHIEMQRFVKGSTASPPSSPVLHRLRADDDVVPVISLAIKEISVQGRCVLPSMAHNLNCSMATTVSVYHPSCGDWEPFLEESGFVFTLEGVKRGGTLCHQITADAVNMVQVNASKHMMTALLLYAEHMKDMFAPGWAQEALQAQSDAMDSASNRSTNNTTPSAVAPSSSLHSLADPHQVHPEEKPTTESMEHEEPFAFSRPNTPPISSGLENNRNSQAPTSLATSAMQRRAREDEASLFGYTFRNETALPLLIFESPSMQRMTEDGADEEGIEDSFIINNKSNGTIRQPHQRWLLRARLEPGFHGVLELDERCQPYALRFELQLCDPFSLNLGTAHTSYIPFTSQHAAVVDISLHQQQQSAGRDKETFSNEPVSSALPTTIVGLVHVHSGVSFINQSYLSALRVQCLGMPATDLAHPNGIWEATISSRLEEGGPSRPLDDGSNAASQSASPPMSWMTAQYDSQKSHNVGWRVTYTEATPESGQTVFASQVLASLLIFDTPSVGQRRCFPVRLDPPAPLTSGVVAHQSMYLLCTVHCIAATRGTLRGNVGQRYLTFSTPMLFVNHVPLPLRVLMAGDHEGRQVLSRRTITAGSDAAVHSAVFEDVDEQVQGSSVVGGPAHLFIGAAVVGEQGWFVRSESQFVQLVRHTTEPLRLRLRDARRPKQRIHILVDVAWHSTITHRGRAVATSLMCTFYSPFIFFNHVGPSLEVLHEGRHVAGYPPGWVLDDETNVVQQLPSDSSNKPSTHQSSASARSRDSASTRPPLAMTSNPAAFVPHDFSIVSISQISPLDVCVACGEFILSNFECHTRPEHHGIEECRRCRGHCHAACSPAVRFSSCLQRHDRQVFRTDPRIILFTPSSRWSPFKATIQLALRSGAEGETSILNASAPHASPSPSRASYDASNFSDEPLSPRPMLSAGGFLTTAGCSAPIEVGAVEADGCVIVRSATSTRLVAVRASVGPGVYVRSKLLTFSAFCVVRNVTSSLSLGVMWTPPSSVDKTPILLMTLAPGEEREVSLPHLVQSDLEALLPLHLSLSVEDATDRDRCGEFVNHRSLPWTVTDVGRTMLKFFDVGTEFDLVQPSDWDGTNDSISGHHSSEQGRAILGDSFPSTTPRSKSSQQLLVAAQSSRVGASVLVALTESTPNASPLRVVNQTWAAVTITQHARRARRAPVDYCRVEPFTTTGFVFDDHEQKPLEVQVSLCDGMCIVLDPLRCTGTQNTSDMAVGAEMFLPDFLQPHARSPSPPTQDDASPSAPPSAMRRRRGAVLGGPSPHHPTDSHVFGAWSTDTPPFIVRSAGTGRFSVSMEVGRHAMLLVIRERQPRCVLTLQDITWVLAQPAAAEEAPFDESVTSPRSSLDGHRRYNLRKVVETLIGGNPRQRLQDLSGSTSTASGQLMLPNVKDHYRMIVRACRAANKSLLDPSQQRGANGVACAVLHSHRGEDEGSSPTLSRLLHFEGTAVLELPAPRSTAGTAANDIVISVTIQKKTLLEYVSVYQGTHAATSLGEESGMFHVDTEPEGSTHSGTTAQLGASWLFVRKENSLAFADSMTHDDAMSPSSMKEVSIPLEWIATPGTTPSGPLPVASVGMSCHLGKPSWDNINGADDDKKYASRRPRRVRVTSVVDDGPAGAPLASRTDQVDDASADPSSSAVPPQDAAAALRRQRLSLNVRLSAGVSLIGVLPGGAQVEECYISLTDLNVVMFKRIGMLGEMDLELTLGRLQVDHQRLDAFFPVVLSTPEVDAVFDATPANPTEAPTMMDTPPSSPVGTPRDTKGTPERSTAPTTVAATAARPASPGLNNTSTSSSKGRTVKSLTRHKTRKAVNRSASFGRKQVDGFLHVSVAGFGGGGNRAITRVAYAGVCLQELMLTIDDGFVASVASIFPDALSPSAASRGRSLTALALQSLALPPPTTAVVSTTPASPNDENEVVHEFMHVQHLQLHPLLVDFTFFASPENRALQESPALAILRTVGVIDVDRAPIRLNALLMQNTFGARADITAAVKDHFVGQAIRSFYRLLGAINVLGNPINAWRHCRYVLRTCQGVGEEPCRVCSWVRQRGEDVCL</sequence>
<reference evidence="5" key="1">
    <citation type="submission" date="2015-09" db="EMBL/GenBank/DDBJ databases">
        <authorList>
            <consortium name="Pathogen Informatics"/>
        </authorList>
    </citation>
    <scope>NUCLEOTIDE SEQUENCE [LARGE SCALE GENOMIC DNA]</scope>
    <source>
        <strain evidence="5">Lake Konstanz</strain>
    </source>
</reference>
<feature type="region of interest" description="Disordered" evidence="2">
    <location>
        <begin position="3073"/>
        <end position="3095"/>
    </location>
</feature>
<feature type="compositionally biased region" description="Low complexity" evidence="2">
    <location>
        <begin position="7566"/>
        <end position="7583"/>
    </location>
</feature>
<feature type="compositionally biased region" description="Basic and acidic residues" evidence="2">
    <location>
        <begin position="5029"/>
        <end position="5043"/>
    </location>
</feature>
<dbReference type="PROSITE" id="PS50081">
    <property type="entry name" value="ZF_DAG_PE_2"/>
    <property type="match status" value="1"/>
</dbReference>
<feature type="compositionally biased region" description="Low complexity" evidence="2">
    <location>
        <begin position="6676"/>
        <end position="6689"/>
    </location>
</feature>
<feature type="compositionally biased region" description="Polar residues" evidence="2">
    <location>
        <begin position="5997"/>
        <end position="6019"/>
    </location>
</feature>
<dbReference type="EMBL" id="CYKH01001535">
    <property type="protein sequence ID" value="CUG87522.1"/>
    <property type="molecule type" value="Genomic_DNA"/>
</dbReference>
<feature type="region of interest" description="Disordered" evidence="2">
    <location>
        <begin position="2908"/>
        <end position="2929"/>
    </location>
</feature>
<feature type="compositionally biased region" description="Polar residues" evidence="2">
    <location>
        <begin position="3853"/>
        <end position="3862"/>
    </location>
</feature>
<evidence type="ECO:0000259" key="3">
    <source>
        <dbReference type="PROSITE" id="PS50081"/>
    </source>
</evidence>
<dbReference type="PANTHER" id="PTHR16166">
    <property type="entry name" value="VACUOLAR PROTEIN SORTING-ASSOCIATED PROTEIN VPS13"/>
    <property type="match status" value="1"/>
</dbReference>
<feature type="region of interest" description="Disordered" evidence="2">
    <location>
        <begin position="6675"/>
        <end position="6695"/>
    </location>
</feature>
<feature type="domain" description="Phorbol-ester/DAG-type" evidence="3">
    <location>
        <begin position="6566"/>
        <end position="6628"/>
    </location>
</feature>
<feature type="region of interest" description="Disordered" evidence="2">
    <location>
        <begin position="7534"/>
        <end position="7613"/>
    </location>
</feature>
<feature type="compositionally biased region" description="Basic and acidic residues" evidence="2">
    <location>
        <begin position="5969"/>
        <end position="5987"/>
    </location>
</feature>
<feature type="region of interest" description="Disordered" evidence="2">
    <location>
        <begin position="480"/>
        <end position="507"/>
    </location>
</feature>
<feature type="compositionally biased region" description="Polar residues" evidence="2">
    <location>
        <begin position="6235"/>
        <end position="6246"/>
    </location>
</feature>
<feature type="compositionally biased region" description="Polar residues" evidence="2">
    <location>
        <begin position="5936"/>
        <end position="5963"/>
    </location>
</feature>
<dbReference type="OrthoDB" id="428159at2759"/>